<evidence type="ECO:0000256" key="2">
    <source>
        <dbReference type="ARBA" id="ARBA00013093"/>
    </source>
</evidence>
<dbReference type="PANTHER" id="PTHR20854">
    <property type="entry name" value="INOSITOL MONOPHOSPHATASE"/>
    <property type="match status" value="1"/>
</dbReference>
<name>A0A4U5JN86_9EURY</name>
<dbReference type="Proteomes" id="UP000308037">
    <property type="component" value="Unassembled WGS sequence"/>
</dbReference>
<dbReference type="CDD" id="cd01637">
    <property type="entry name" value="IMPase_like"/>
    <property type="match status" value="1"/>
</dbReference>
<keyword evidence="3 8" id="KW-0479">Metal-binding</keyword>
<evidence type="ECO:0000256" key="7">
    <source>
        <dbReference type="ARBA" id="ARBA00038103"/>
    </source>
</evidence>
<dbReference type="InterPro" id="IPR000760">
    <property type="entry name" value="Inositol_monophosphatase-like"/>
</dbReference>
<dbReference type="AlphaFoldDB" id="A0A4U5JN86"/>
<dbReference type="GO" id="GO:0046872">
    <property type="term" value="F:metal ion binding"/>
    <property type="evidence" value="ECO:0007669"/>
    <property type="project" value="UniProtKB-KW"/>
</dbReference>
<dbReference type="PRINTS" id="PR00377">
    <property type="entry name" value="IMPHPHTASES"/>
</dbReference>
<proteinExistence type="inferred from homology"/>
<evidence type="ECO:0000256" key="5">
    <source>
        <dbReference type="ARBA" id="ARBA00022842"/>
    </source>
</evidence>
<keyword evidence="10" id="KW-1185">Reference proteome</keyword>
<dbReference type="Pfam" id="PF00459">
    <property type="entry name" value="Inositol_P"/>
    <property type="match status" value="1"/>
</dbReference>
<keyword evidence="4" id="KW-0378">Hydrolase</keyword>
<feature type="binding site" evidence="8">
    <location>
        <position position="86"/>
    </location>
    <ligand>
        <name>Mg(2+)</name>
        <dbReference type="ChEBI" id="CHEBI:18420"/>
        <label>1</label>
        <note>catalytic</note>
    </ligand>
</feature>
<comment type="similarity">
    <text evidence="7">Belongs to the inositol monophosphatase superfamily. FBPase class 4 family.</text>
</comment>
<dbReference type="OrthoDB" id="58111at2157"/>
<organism evidence="9 10">
    <name type="scientific">Natronomonas salsuginis</name>
    <dbReference type="NCBI Taxonomy" id="2217661"/>
    <lineage>
        <taxon>Archaea</taxon>
        <taxon>Methanobacteriati</taxon>
        <taxon>Methanobacteriota</taxon>
        <taxon>Stenosarchaea group</taxon>
        <taxon>Halobacteria</taxon>
        <taxon>Halobacteriales</taxon>
        <taxon>Natronomonadaceae</taxon>
        <taxon>Natronomonas</taxon>
    </lineage>
</organism>
<gene>
    <name evidence="9" type="ORF">DM868_00675</name>
</gene>
<keyword evidence="6" id="KW-0119">Carbohydrate metabolism</keyword>
<dbReference type="PANTHER" id="PTHR20854:SF4">
    <property type="entry name" value="INOSITOL-1-MONOPHOSPHATASE-RELATED"/>
    <property type="match status" value="1"/>
</dbReference>
<dbReference type="SUPFAM" id="SSF56655">
    <property type="entry name" value="Carbohydrate phosphatase"/>
    <property type="match status" value="1"/>
</dbReference>
<dbReference type="GO" id="GO:0042132">
    <property type="term" value="F:fructose 1,6-bisphosphate 1-phosphatase activity"/>
    <property type="evidence" value="ECO:0007669"/>
    <property type="project" value="UniProtKB-EC"/>
</dbReference>
<dbReference type="Gene3D" id="3.30.540.10">
    <property type="entry name" value="Fructose-1,6-Bisphosphatase, subunit A, domain 1"/>
    <property type="match status" value="1"/>
</dbReference>
<dbReference type="EC" id="3.1.3.11" evidence="2"/>
<feature type="binding site" evidence="8">
    <location>
        <position position="88"/>
    </location>
    <ligand>
        <name>Mg(2+)</name>
        <dbReference type="ChEBI" id="CHEBI:18420"/>
        <label>1</label>
        <note>catalytic</note>
    </ligand>
</feature>
<dbReference type="GO" id="GO:0008934">
    <property type="term" value="F:inositol monophosphate 1-phosphatase activity"/>
    <property type="evidence" value="ECO:0007669"/>
    <property type="project" value="TreeGrafter"/>
</dbReference>
<evidence type="ECO:0000256" key="3">
    <source>
        <dbReference type="ARBA" id="ARBA00022723"/>
    </source>
</evidence>
<comment type="catalytic activity">
    <reaction evidence="1">
        <text>beta-D-fructose 1,6-bisphosphate + H2O = beta-D-fructose 6-phosphate + phosphate</text>
        <dbReference type="Rhea" id="RHEA:11064"/>
        <dbReference type="ChEBI" id="CHEBI:15377"/>
        <dbReference type="ChEBI" id="CHEBI:32966"/>
        <dbReference type="ChEBI" id="CHEBI:43474"/>
        <dbReference type="ChEBI" id="CHEBI:57634"/>
        <dbReference type="EC" id="3.1.3.11"/>
    </reaction>
</comment>
<evidence type="ECO:0000256" key="4">
    <source>
        <dbReference type="ARBA" id="ARBA00022801"/>
    </source>
</evidence>
<feature type="binding site" evidence="8">
    <location>
        <position position="89"/>
    </location>
    <ligand>
        <name>Mg(2+)</name>
        <dbReference type="ChEBI" id="CHEBI:18420"/>
        <label>1</label>
        <note>catalytic</note>
    </ligand>
</feature>
<reference evidence="9 10" key="1">
    <citation type="submission" date="2019-04" db="EMBL/GenBank/DDBJ databases">
        <title>Natronomonas sp. F20-122 a newhaloarchaeon isolated from a saline saltern of Isla Bacuta, Huelva, Spain.</title>
        <authorList>
            <person name="Duran-Viseras A."/>
            <person name="Sanchez-Porro C."/>
            <person name="Ventosa A."/>
        </authorList>
    </citation>
    <scope>NUCLEOTIDE SEQUENCE [LARGE SCALE GENOMIC DNA]</scope>
    <source>
        <strain evidence="9 10">F20-122</strain>
    </source>
</reference>
<comment type="caution">
    <text evidence="9">The sequence shown here is derived from an EMBL/GenBank/DDBJ whole genome shotgun (WGS) entry which is preliminary data.</text>
</comment>
<sequence length="266" mass="28203">MDTGTRADTALRAAEAGAELAAESFRGELVVETKSQKTDVVTQADRDAQTRVTEALREAFPGEPIVGEEDETPNTVPDDGPGWIIDPIDGTTNFVRGIQVWTTSVAATVDGEPVAGATVCPSLGDTFVLDSGTAFRNGERISVSDRTDPEAFVVVPTLWWEFDRREEYAATCRGIVECFGDMRRFGSAQTELALCASGAVDAVVTNVRGHPWDTVTGVGLIEAAGGTVTDVHGEPWRHDSRGLVASNGAAHDVVLDAVSQAETVAR</sequence>
<dbReference type="InterPro" id="IPR020583">
    <property type="entry name" value="Inositol_monoP_metal-BS"/>
</dbReference>
<evidence type="ECO:0000313" key="9">
    <source>
        <dbReference type="EMBL" id="TKR27639.1"/>
    </source>
</evidence>
<evidence type="ECO:0000256" key="1">
    <source>
        <dbReference type="ARBA" id="ARBA00001273"/>
    </source>
</evidence>
<dbReference type="GO" id="GO:0007165">
    <property type="term" value="P:signal transduction"/>
    <property type="evidence" value="ECO:0007669"/>
    <property type="project" value="TreeGrafter"/>
</dbReference>
<dbReference type="PROSITE" id="PS00629">
    <property type="entry name" value="IMP_1"/>
    <property type="match status" value="1"/>
</dbReference>
<protein>
    <recommendedName>
        <fullName evidence="2">fructose-bisphosphatase</fullName>
        <ecNumber evidence="2">3.1.3.11</ecNumber>
    </recommendedName>
</protein>
<feature type="binding site" evidence="8">
    <location>
        <position position="213"/>
    </location>
    <ligand>
        <name>Mg(2+)</name>
        <dbReference type="ChEBI" id="CHEBI:18420"/>
        <label>1</label>
        <note>catalytic</note>
    </ligand>
</feature>
<dbReference type="GO" id="GO:0006020">
    <property type="term" value="P:inositol metabolic process"/>
    <property type="evidence" value="ECO:0007669"/>
    <property type="project" value="TreeGrafter"/>
</dbReference>
<evidence type="ECO:0000256" key="8">
    <source>
        <dbReference type="PIRSR" id="PIRSR600760-2"/>
    </source>
</evidence>
<comment type="cofactor">
    <cofactor evidence="8">
        <name>Mg(2+)</name>
        <dbReference type="ChEBI" id="CHEBI:18420"/>
    </cofactor>
</comment>
<keyword evidence="5 8" id="KW-0460">Magnesium</keyword>
<dbReference type="EMBL" id="QKNX01000001">
    <property type="protein sequence ID" value="TKR27639.1"/>
    <property type="molecule type" value="Genomic_DNA"/>
</dbReference>
<evidence type="ECO:0000256" key="6">
    <source>
        <dbReference type="ARBA" id="ARBA00023277"/>
    </source>
</evidence>
<evidence type="ECO:0000313" key="10">
    <source>
        <dbReference type="Proteomes" id="UP000308037"/>
    </source>
</evidence>
<feature type="binding site" evidence="8">
    <location>
        <position position="68"/>
    </location>
    <ligand>
        <name>Mg(2+)</name>
        <dbReference type="ChEBI" id="CHEBI:18420"/>
        <label>1</label>
        <note>catalytic</note>
    </ligand>
</feature>
<dbReference type="Gene3D" id="3.40.190.80">
    <property type="match status" value="1"/>
</dbReference>
<accession>A0A4U5JN86</accession>
<dbReference type="RefSeq" id="WP_137274940.1">
    <property type="nucleotide sequence ID" value="NZ_QKNX01000001.1"/>
</dbReference>